<proteinExistence type="predicted"/>
<name>A0A9D4FN20_DREPO</name>
<evidence type="ECO:0000313" key="1">
    <source>
        <dbReference type="EMBL" id="KAH3801820.1"/>
    </source>
</evidence>
<reference evidence="1" key="1">
    <citation type="journal article" date="2019" name="bioRxiv">
        <title>The Genome of the Zebra Mussel, Dreissena polymorpha: A Resource for Invasive Species Research.</title>
        <authorList>
            <person name="McCartney M.A."/>
            <person name="Auch B."/>
            <person name="Kono T."/>
            <person name="Mallez S."/>
            <person name="Zhang Y."/>
            <person name="Obille A."/>
            <person name="Becker A."/>
            <person name="Abrahante J.E."/>
            <person name="Garbe J."/>
            <person name="Badalamenti J.P."/>
            <person name="Herman A."/>
            <person name="Mangelson H."/>
            <person name="Liachko I."/>
            <person name="Sullivan S."/>
            <person name="Sone E.D."/>
            <person name="Koren S."/>
            <person name="Silverstein K.A.T."/>
            <person name="Beckman K.B."/>
            <person name="Gohl D.M."/>
        </authorList>
    </citation>
    <scope>NUCLEOTIDE SEQUENCE</scope>
    <source>
        <strain evidence="1">Duluth1</strain>
        <tissue evidence="1">Whole animal</tissue>
    </source>
</reference>
<gene>
    <name evidence="1" type="ORF">DPMN_155482</name>
</gene>
<accession>A0A9D4FN20</accession>
<evidence type="ECO:0000313" key="2">
    <source>
        <dbReference type="Proteomes" id="UP000828390"/>
    </source>
</evidence>
<protein>
    <submittedName>
        <fullName evidence="1">Uncharacterized protein</fullName>
    </submittedName>
</protein>
<comment type="caution">
    <text evidence="1">The sequence shown here is derived from an EMBL/GenBank/DDBJ whole genome shotgun (WGS) entry which is preliminary data.</text>
</comment>
<reference evidence="1" key="2">
    <citation type="submission" date="2020-11" db="EMBL/GenBank/DDBJ databases">
        <authorList>
            <person name="McCartney M.A."/>
            <person name="Auch B."/>
            <person name="Kono T."/>
            <person name="Mallez S."/>
            <person name="Becker A."/>
            <person name="Gohl D.M."/>
            <person name="Silverstein K.A.T."/>
            <person name="Koren S."/>
            <person name="Bechman K.B."/>
            <person name="Herman A."/>
            <person name="Abrahante J.E."/>
            <person name="Garbe J."/>
        </authorList>
    </citation>
    <scope>NUCLEOTIDE SEQUENCE</scope>
    <source>
        <strain evidence="1">Duluth1</strain>
        <tissue evidence="1">Whole animal</tissue>
    </source>
</reference>
<dbReference type="AlphaFoldDB" id="A0A9D4FN20"/>
<organism evidence="1 2">
    <name type="scientific">Dreissena polymorpha</name>
    <name type="common">Zebra mussel</name>
    <name type="synonym">Mytilus polymorpha</name>
    <dbReference type="NCBI Taxonomy" id="45954"/>
    <lineage>
        <taxon>Eukaryota</taxon>
        <taxon>Metazoa</taxon>
        <taxon>Spiralia</taxon>
        <taxon>Lophotrochozoa</taxon>
        <taxon>Mollusca</taxon>
        <taxon>Bivalvia</taxon>
        <taxon>Autobranchia</taxon>
        <taxon>Heteroconchia</taxon>
        <taxon>Euheterodonta</taxon>
        <taxon>Imparidentia</taxon>
        <taxon>Neoheterodontei</taxon>
        <taxon>Myida</taxon>
        <taxon>Dreissenoidea</taxon>
        <taxon>Dreissenidae</taxon>
        <taxon>Dreissena</taxon>
    </lineage>
</organism>
<keyword evidence="2" id="KW-1185">Reference proteome</keyword>
<dbReference type="Proteomes" id="UP000828390">
    <property type="component" value="Unassembled WGS sequence"/>
</dbReference>
<dbReference type="EMBL" id="JAIWYP010000007">
    <property type="protein sequence ID" value="KAH3801820.1"/>
    <property type="molecule type" value="Genomic_DNA"/>
</dbReference>
<sequence length="144" mass="16341">MGNDPGANGHRANVDLATRPTPIVVSVPGLQNAHIPRDWEPATNRNICTVSYARLSIAWIIVSLKDISETVTVYVIRICLECHFVTCNRRDDWCHPDEHSSRCQLIAVVVVKEPQRANRENTTRFLVLKSEYFNLHIKPSQPIN</sequence>